<accession>A0ABD0RUZ7</accession>
<comment type="caution">
    <text evidence="2">The sequence shown here is derived from an EMBL/GenBank/DDBJ whole genome shotgun (WGS) entry which is preliminary data.</text>
</comment>
<keyword evidence="3" id="KW-1185">Reference proteome</keyword>
<dbReference type="EMBL" id="JAMKFB020000002">
    <property type="protein sequence ID" value="KAL0201627.1"/>
    <property type="molecule type" value="Genomic_DNA"/>
</dbReference>
<evidence type="ECO:0000313" key="2">
    <source>
        <dbReference type="EMBL" id="KAL0201627.1"/>
    </source>
</evidence>
<organism evidence="2 3">
    <name type="scientific">Cirrhinus mrigala</name>
    <name type="common">Mrigala</name>
    <dbReference type="NCBI Taxonomy" id="683832"/>
    <lineage>
        <taxon>Eukaryota</taxon>
        <taxon>Metazoa</taxon>
        <taxon>Chordata</taxon>
        <taxon>Craniata</taxon>
        <taxon>Vertebrata</taxon>
        <taxon>Euteleostomi</taxon>
        <taxon>Actinopterygii</taxon>
        <taxon>Neopterygii</taxon>
        <taxon>Teleostei</taxon>
        <taxon>Ostariophysi</taxon>
        <taxon>Cypriniformes</taxon>
        <taxon>Cyprinidae</taxon>
        <taxon>Labeoninae</taxon>
        <taxon>Labeonini</taxon>
        <taxon>Cirrhinus</taxon>
    </lineage>
</organism>
<gene>
    <name evidence="2" type="ORF">M9458_004814</name>
</gene>
<dbReference type="Proteomes" id="UP001529510">
    <property type="component" value="Unassembled WGS sequence"/>
</dbReference>
<dbReference type="Gene3D" id="3.30.830.10">
    <property type="entry name" value="Metalloenzyme, LuxS/M16 peptidase-like"/>
    <property type="match status" value="1"/>
</dbReference>
<feature type="domain" description="Peptidase M16C associated" evidence="1">
    <location>
        <begin position="2"/>
        <end position="55"/>
    </location>
</feature>
<evidence type="ECO:0000313" key="3">
    <source>
        <dbReference type="Proteomes" id="UP001529510"/>
    </source>
</evidence>
<reference evidence="2 3" key="1">
    <citation type="submission" date="2024-05" db="EMBL/GenBank/DDBJ databases">
        <title>Genome sequencing and assembly of Indian major carp, Cirrhinus mrigala (Hamilton, 1822).</title>
        <authorList>
            <person name="Mohindra V."/>
            <person name="Chowdhury L.M."/>
            <person name="Lal K."/>
            <person name="Jena J.K."/>
        </authorList>
    </citation>
    <scope>NUCLEOTIDE SEQUENCE [LARGE SCALE GENOMIC DNA]</scope>
    <source>
        <strain evidence="2">CM1030</strain>
        <tissue evidence="2">Blood</tissue>
    </source>
</reference>
<dbReference type="InterPro" id="IPR011249">
    <property type="entry name" value="Metalloenz_LuxS/M16"/>
</dbReference>
<evidence type="ECO:0000259" key="1">
    <source>
        <dbReference type="Pfam" id="PF08367"/>
    </source>
</evidence>
<dbReference type="SUPFAM" id="SSF63411">
    <property type="entry name" value="LuxS/MPP-like metallohydrolase"/>
    <property type="match status" value="1"/>
</dbReference>
<dbReference type="AlphaFoldDB" id="A0ABD0RUZ7"/>
<feature type="non-terminal residue" evidence="2">
    <location>
        <position position="1"/>
    </location>
</feature>
<feature type="non-terminal residue" evidence="2">
    <location>
        <position position="55"/>
    </location>
</feature>
<dbReference type="InterPro" id="IPR013578">
    <property type="entry name" value="Peptidase_M16C_assoc"/>
</dbReference>
<name>A0ABD0RUZ7_CIRMR</name>
<dbReference type="Pfam" id="PF08367">
    <property type="entry name" value="M16C_assoc"/>
    <property type="match status" value="1"/>
</dbReference>
<protein>
    <recommendedName>
        <fullName evidence="1">Peptidase M16C associated domain-containing protein</fullName>
    </recommendedName>
</protein>
<proteinExistence type="predicted"/>
<sequence length="55" mass="6207">PHFDDEQRLRVLVMMSAQELSNGISYSGHMYAMTRAARTLTPTADLQETFSGMDQ</sequence>